<dbReference type="RefSeq" id="WP_223102505.1">
    <property type="nucleotide sequence ID" value="NZ_CP061913.1"/>
</dbReference>
<name>A0ABV5MFF9_9ACTN</name>
<organism evidence="2 3">
    <name type="scientific">Dactylosporangium vinaceum</name>
    <dbReference type="NCBI Taxonomy" id="53362"/>
    <lineage>
        <taxon>Bacteria</taxon>
        <taxon>Bacillati</taxon>
        <taxon>Actinomycetota</taxon>
        <taxon>Actinomycetes</taxon>
        <taxon>Micromonosporales</taxon>
        <taxon>Micromonosporaceae</taxon>
        <taxon>Dactylosporangium</taxon>
    </lineage>
</organism>
<protein>
    <submittedName>
        <fullName evidence="2">Uncharacterized protein</fullName>
    </submittedName>
</protein>
<keyword evidence="3" id="KW-1185">Reference proteome</keyword>
<evidence type="ECO:0000313" key="3">
    <source>
        <dbReference type="Proteomes" id="UP001589608"/>
    </source>
</evidence>
<dbReference type="EMBL" id="JBHMCA010000054">
    <property type="protein sequence ID" value="MFB9447581.1"/>
    <property type="molecule type" value="Genomic_DNA"/>
</dbReference>
<gene>
    <name evidence="2" type="ORF">ACFFTR_31200</name>
</gene>
<evidence type="ECO:0000256" key="1">
    <source>
        <dbReference type="SAM" id="MobiDB-lite"/>
    </source>
</evidence>
<accession>A0ABV5MFF9</accession>
<proteinExistence type="predicted"/>
<comment type="caution">
    <text evidence="2">The sequence shown here is derived from an EMBL/GenBank/DDBJ whole genome shotgun (WGS) entry which is preliminary data.</text>
</comment>
<dbReference type="Proteomes" id="UP001589608">
    <property type="component" value="Unassembled WGS sequence"/>
</dbReference>
<evidence type="ECO:0000313" key="2">
    <source>
        <dbReference type="EMBL" id="MFB9447581.1"/>
    </source>
</evidence>
<sequence length="63" mass="6815">MHTETGPHIWYNNLFANAHNRCSPAKAESAHGLNPNNASNGTGDFDDTGYTNVQKYINGLLPG</sequence>
<reference evidence="2 3" key="1">
    <citation type="submission" date="2024-09" db="EMBL/GenBank/DDBJ databases">
        <authorList>
            <person name="Sun Q."/>
            <person name="Mori K."/>
        </authorList>
    </citation>
    <scope>NUCLEOTIDE SEQUENCE [LARGE SCALE GENOMIC DNA]</scope>
    <source>
        <strain evidence="2 3">JCM 3307</strain>
    </source>
</reference>
<feature type="region of interest" description="Disordered" evidence="1">
    <location>
        <begin position="24"/>
        <end position="48"/>
    </location>
</feature>